<dbReference type="Proteomes" id="UP000807306">
    <property type="component" value="Unassembled WGS sequence"/>
</dbReference>
<accession>A0A9P6ELL1</accession>
<evidence type="ECO:0000313" key="1">
    <source>
        <dbReference type="EMBL" id="KAF9531360.1"/>
    </source>
</evidence>
<sequence>MSVDFDTKPNLHENPPHIETVQGLYEFMIDQSARLSQFKVTELRIWLLNPGANIELDTGKVLETRLTGLTSLSVIAQPLDDLNLKICDVFHIVQSDRLLHLIVQTRGPNEDMASHHLDPLRSHLCPRTRLVEALYEKLEDHYVVQVRGTPASGKTTLAKLLHRHILEHRHIGEIQANFLDGWPQGPSEGCRKYLEWPGPSVPGIRRYLIIDEAQDTYGSLTRPVNYTRYTPMALPPNARVSLRPRDASDLGLLLTREEYDEMLPNYEKKIVFDQELQTAVYEWTAGHVGAIVFLLKFILRKWAFRMRNGSPAGLESLGALSFNDLAKSFQLTLLPVGLPDFDVFRMGEIFRSMLKIGYLDAPESRRGEEPTLLDICHSQGWFHSDETGHYPNSIRYSFPSPLHRACISWHVDPVIGDLPDTWTLYDFVVNVIGCFRLCDLRPRVDEQPPEVQYQNELYHALLTRLNGGVRITPEFSSRRGVRLAGRIDFFIPGKRWGIECMQDGIRLPQHVSRYGPNGAYGEWLASRELDDYILLDFRTSIPATKYLGIPKLFHVLFNYDEARTKVSILNSNLETLKTILIMERSLLDPSS</sequence>
<dbReference type="AlphaFoldDB" id="A0A9P6ELL1"/>
<comment type="caution">
    <text evidence="1">The sequence shown here is derived from an EMBL/GenBank/DDBJ whole genome shotgun (WGS) entry which is preliminary data.</text>
</comment>
<proteinExistence type="predicted"/>
<dbReference type="OrthoDB" id="5424500at2759"/>
<evidence type="ECO:0000313" key="2">
    <source>
        <dbReference type="Proteomes" id="UP000807306"/>
    </source>
</evidence>
<keyword evidence="2" id="KW-1185">Reference proteome</keyword>
<dbReference type="SUPFAM" id="SSF52540">
    <property type="entry name" value="P-loop containing nucleoside triphosphate hydrolases"/>
    <property type="match status" value="1"/>
</dbReference>
<dbReference type="EMBL" id="MU157835">
    <property type="protein sequence ID" value="KAF9531360.1"/>
    <property type="molecule type" value="Genomic_DNA"/>
</dbReference>
<dbReference type="InterPro" id="IPR027417">
    <property type="entry name" value="P-loop_NTPase"/>
</dbReference>
<gene>
    <name evidence="1" type="ORF">CPB83DRAFT_904486</name>
</gene>
<reference evidence="1" key="1">
    <citation type="submission" date="2020-11" db="EMBL/GenBank/DDBJ databases">
        <authorList>
            <consortium name="DOE Joint Genome Institute"/>
            <person name="Ahrendt S."/>
            <person name="Riley R."/>
            <person name="Andreopoulos W."/>
            <person name="Labutti K."/>
            <person name="Pangilinan J."/>
            <person name="Ruiz-Duenas F.J."/>
            <person name="Barrasa J.M."/>
            <person name="Sanchez-Garcia M."/>
            <person name="Camarero S."/>
            <person name="Miyauchi S."/>
            <person name="Serrano A."/>
            <person name="Linde D."/>
            <person name="Babiker R."/>
            <person name="Drula E."/>
            <person name="Ayuso-Fernandez I."/>
            <person name="Pacheco R."/>
            <person name="Padilla G."/>
            <person name="Ferreira P."/>
            <person name="Barriuso J."/>
            <person name="Kellner H."/>
            <person name="Castanera R."/>
            <person name="Alfaro M."/>
            <person name="Ramirez L."/>
            <person name="Pisabarro A.G."/>
            <person name="Kuo A."/>
            <person name="Tritt A."/>
            <person name="Lipzen A."/>
            <person name="He G."/>
            <person name="Yan M."/>
            <person name="Ng V."/>
            <person name="Cullen D."/>
            <person name="Martin F."/>
            <person name="Rosso M.-N."/>
            <person name="Henrissat B."/>
            <person name="Hibbett D."/>
            <person name="Martinez A.T."/>
            <person name="Grigoriev I.V."/>
        </authorList>
    </citation>
    <scope>NUCLEOTIDE SEQUENCE</scope>
    <source>
        <strain evidence="1">CBS 506.95</strain>
    </source>
</reference>
<protein>
    <submittedName>
        <fullName evidence="1">Uncharacterized protein</fullName>
    </submittedName>
</protein>
<name>A0A9P6ELL1_9AGAR</name>
<organism evidence="1 2">
    <name type="scientific">Crepidotus variabilis</name>
    <dbReference type="NCBI Taxonomy" id="179855"/>
    <lineage>
        <taxon>Eukaryota</taxon>
        <taxon>Fungi</taxon>
        <taxon>Dikarya</taxon>
        <taxon>Basidiomycota</taxon>
        <taxon>Agaricomycotina</taxon>
        <taxon>Agaricomycetes</taxon>
        <taxon>Agaricomycetidae</taxon>
        <taxon>Agaricales</taxon>
        <taxon>Agaricineae</taxon>
        <taxon>Crepidotaceae</taxon>
        <taxon>Crepidotus</taxon>
    </lineage>
</organism>